<dbReference type="EMBL" id="RCZI01000004">
    <property type="protein sequence ID" value="TPG26084.1"/>
    <property type="molecule type" value="Genomic_DNA"/>
</dbReference>
<dbReference type="InterPro" id="IPR006976">
    <property type="entry name" value="VanZ-like"/>
</dbReference>
<evidence type="ECO:0000313" key="3">
    <source>
        <dbReference type="Proteomes" id="UP000319212"/>
    </source>
</evidence>
<dbReference type="AlphaFoldDB" id="A0A502DM01"/>
<gene>
    <name evidence="2" type="ORF">EAH82_15245</name>
</gene>
<protein>
    <submittedName>
        <fullName evidence="2">VanZ family protein</fullName>
    </submittedName>
</protein>
<feature type="domain" description="VanZ-like" evidence="1">
    <location>
        <begin position="28"/>
        <end position="92"/>
    </location>
</feature>
<proteinExistence type="predicted"/>
<dbReference type="PANTHER" id="PTHR28008:SF1">
    <property type="entry name" value="DOMAIN PROTEIN, PUTATIVE (AFU_ORTHOLOGUE AFUA_3G10980)-RELATED"/>
    <property type="match status" value="1"/>
</dbReference>
<dbReference type="Pfam" id="PF04892">
    <property type="entry name" value="VanZ"/>
    <property type="match status" value="1"/>
</dbReference>
<dbReference type="Proteomes" id="UP000319212">
    <property type="component" value="Unassembled WGS sequence"/>
</dbReference>
<reference evidence="2 3" key="1">
    <citation type="journal article" date="2019" name="Environ. Microbiol.">
        <title>Species interactions and distinct microbial communities in high Arctic permafrost affected cryosols are associated with the CH4 and CO2 gas fluxes.</title>
        <authorList>
            <person name="Altshuler I."/>
            <person name="Hamel J."/>
            <person name="Turney S."/>
            <person name="Magnuson E."/>
            <person name="Levesque R."/>
            <person name="Greer C."/>
            <person name="Whyte L.G."/>
        </authorList>
    </citation>
    <scope>NUCLEOTIDE SEQUENCE [LARGE SCALE GENOMIC DNA]</scope>
    <source>
        <strain evidence="2 3">S06.C</strain>
    </source>
</reference>
<evidence type="ECO:0000313" key="2">
    <source>
        <dbReference type="EMBL" id="TPG26084.1"/>
    </source>
</evidence>
<sequence>MLTLMVLSLMPPSPSLPSTGWDKSNHMLGFAVLAILGHFAWPGRRWSMLLGLLAYGGLIEVLQSFTPDRFAELGDLVADGAGLLAGKALATLYKRLASTRF</sequence>
<comment type="caution">
    <text evidence="2">The sequence shown here is derived from an EMBL/GenBank/DDBJ whole genome shotgun (WGS) entry which is preliminary data.</text>
</comment>
<organism evidence="2 3">
    <name type="scientific">Variovorax guangxiensis</name>
    <dbReference type="NCBI Taxonomy" id="1775474"/>
    <lineage>
        <taxon>Bacteria</taxon>
        <taxon>Pseudomonadati</taxon>
        <taxon>Pseudomonadota</taxon>
        <taxon>Betaproteobacteria</taxon>
        <taxon>Burkholderiales</taxon>
        <taxon>Comamonadaceae</taxon>
        <taxon>Variovorax</taxon>
    </lineage>
</organism>
<evidence type="ECO:0000259" key="1">
    <source>
        <dbReference type="Pfam" id="PF04892"/>
    </source>
</evidence>
<dbReference type="PANTHER" id="PTHR28008">
    <property type="entry name" value="DOMAIN PROTEIN, PUTATIVE (AFU_ORTHOLOGUE AFUA_3G10980)-RELATED"/>
    <property type="match status" value="1"/>
</dbReference>
<dbReference type="NCBIfam" id="NF037970">
    <property type="entry name" value="vanZ_1"/>
    <property type="match status" value="1"/>
</dbReference>
<dbReference type="OrthoDB" id="5568182at2"/>
<accession>A0A502DM01</accession>
<name>A0A502DM01_9BURK</name>